<dbReference type="AlphaFoldDB" id="A0A9X1AEL5"/>
<sequence length="306" mass="34964">MRIYFSDLVRPKQAAKYLARAAAELNLATVHEALARALGYRDWHELSIYIQPNSPAATERISLEDVLRIILELADTLALPQAEVQHAVSRARLLRAAPWSIDEHMVLRTSLWRQRVFGPPGRGKPGTIVRDKAYGSKTPAYLRYPGRPTYLLFDTGFGERADFEVATPRSPLPDFVPSRIWLPYGIWKLSDGSEVLFSRDYLPMWRISNHRTERIAPWLWIKNIVEETHFANSGTATWASGPARERAVSYLQRHRISELPRLTDIMPHLFEPEVDSLPDGVARLYATRRGIEAQTPYAELNTRILV</sequence>
<reference evidence="1" key="2">
    <citation type="submission" date="2021-03" db="EMBL/GenBank/DDBJ databases">
        <authorList>
            <person name="Artuso I."/>
            <person name="Turrini P."/>
            <person name="Pirolo M."/>
            <person name="Lugli G.A."/>
            <person name="Ventura M."/>
            <person name="Visca P."/>
        </authorList>
    </citation>
    <scope>NUCLEOTIDE SEQUENCE</scope>
    <source>
        <strain evidence="1">LMG 26462</strain>
    </source>
</reference>
<evidence type="ECO:0000313" key="1">
    <source>
        <dbReference type="EMBL" id="MBT1158469.1"/>
    </source>
</evidence>
<proteinExistence type="predicted"/>
<protein>
    <submittedName>
        <fullName evidence="1">Uncharacterized protein</fullName>
    </submittedName>
</protein>
<keyword evidence="2" id="KW-1185">Reference proteome</keyword>
<organism evidence="1 2">
    <name type="scientific">Aminobacter anthyllidis</name>
    <dbReference type="NCBI Taxonomy" id="1035067"/>
    <lineage>
        <taxon>Bacteria</taxon>
        <taxon>Pseudomonadati</taxon>
        <taxon>Pseudomonadota</taxon>
        <taxon>Alphaproteobacteria</taxon>
        <taxon>Hyphomicrobiales</taxon>
        <taxon>Phyllobacteriaceae</taxon>
        <taxon>Aminobacter</taxon>
    </lineage>
</organism>
<dbReference type="EMBL" id="JAFLWW010000007">
    <property type="protein sequence ID" value="MBT1158469.1"/>
    <property type="molecule type" value="Genomic_DNA"/>
</dbReference>
<gene>
    <name evidence="1" type="ORF">J1C56_22990</name>
</gene>
<accession>A0A9X1AEL5</accession>
<comment type="caution">
    <text evidence="1">The sequence shown here is derived from an EMBL/GenBank/DDBJ whole genome shotgun (WGS) entry which is preliminary data.</text>
</comment>
<dbReference type="RefSeq" id="WP_214392388.1">
    <property type="nucleotide sequence ID" value="NZ_JAFLWW010000007.1"/>
</dbReference>
<name>A0A9X1AEL5_9HYPH</name>
<reference evidence="1" key="1">
    <citation type="journal article" date="2021" name="Microorganisms">
        <title>Phylogenomic Reconstruction and Metabolic Potential of the Genus Aminobacter.</title>
        <authorList>
            <person name="Artuso I."/>
            <person name="Turrini P."/>
            <person name="Pirolo M."/>
            <person name="Lugli G.A."/>
            <person name="Ventura M."/>
            <person name="Visca P."/>
        </authorList>
    </citation>
    <scope>NUCLEOTIDE SEQUENCE</scope>
    <source>
        <strain evidence="1">LMG 26462</strain>
    </source>
</reference>
<evidence type="ECO:0000313" key="2">
    <source>
        <dbReference type="Proteomes" id="UP001138921"/>
    </source>
</evidence>
<dbReference type="Proteomes" id="UP001138921">
    <property type="component" value="Unassembled WGS sequence"/>
</dbReference>